<keyword evidence="4" id="KW-0804">Transcription</keyword>
<dbReference type="SUPFAM" id="SSF46785">
    <property type="entry name" value="Winged helix' DNA-binding domain"/>
    <property type="match status" value="1"/>
</dbReference>
<dbReference type="InterPro" id="IPR036388">
    <property type="entry name" value="WH-like_DNA-bd_sf"/>
</dbReference>
<dbReference type="Pfam" id="PF00126">
    <property type="entry name" value="HTH_1"/>
    <property type="match status" value="1"/>
</dbReference>
<dbReference type="AlphaFoldDB" id="A0AAU7Q862"/>
<dbReference type="Gene3D" id="1.10.10.10">
    <property type="entry name" value="Winged helix-like DNA-binding domain superfamily/Winged helix DNA-binding domain"/>
    <property type="match status" value="1"/>
</dbReference>
<evidence type="ECO:0000259" key="5">
    <source>
        <dbReference type="PROSITE" id="PS50931"/>
    </source>
</evidence>
<evidence type="ECO:0000313" key="6">
    <source>
        <dbReference type="EMBL" id="XBS68877.1"/>
    </source>
</evidence>
<dbReference type="EMBL" id="CP157947">
    <property type="protein sequence ID" value="XBS68877.1"/>
    <property type="molecule type" value="Genomic_DNA"/>
</dbReference>
<accession>A0AAU7Q862</accession>
<comment type="similarity">
    <text evidence="1">Belongs to the LysR transcriptional regulatory family.</text>
</comment>
<dbReference type="InterPro" id="IPR000847">
    <property type="entry name" value="LysR_HTH_N"/>
</dbReference>
<dbReference type="PANTHER" id="PTHR30346:SF28">
    <property type="entry name" value="HTH-TYPE TRANSCRIPTIONAL REGULATOR CYNR"/>
    <property type="match status" value="1"/>
</dbReference>
<sequence>MRAFVTLAEQGNYHAAAEALYLTQSALTKQIQALEHLTGVSLFHRGRHGAKLTVTGKQLYGKTCELLKQHEAFLDFTRKLEKGSAGKLALGFGISSFRLAPAWVNLFREHFPEVEVSLNDIPSNVQCRMLTEGQLQAGFLRLPMTEPLKFKVLMEEKLVLAAPSGTSVDPADIRPVFKRHQLLQIDPHRGPCLAEQVTRFLEVNHLSVKPFSAADDIHALLALIAAGNGVALLPSGISHFLPAGVSIVRPEGMHTLWQIGLAWNPKIKDVLRDKFLQMMTAAI</sequence>
<organism evidence="6">
    <name type="scientific">Acerihabitans sp. KWT182</name>
    <dbReference type="NCBI Taxonomy" id="3157919"/>
    <lineage>
        <taxon>Bacteria</taxon>
        <taxon>Pseudomonadati</taxon>
        <taxon>Pseudomonadota</taxon>
        <taxon>Gammaproteobacteria</taxon>
        <taxon>Enterobacterales</taxon>
        <taxon>Pectobacteriaceae</taxon>
        <taxon>Acerihabitans</taxon>
    </lineage>
</organism>
<evidence type="ECO:0000256" key="4">
    <source>
        <dbReference type="ARBA" id="ARBA00023163"/>
    </source>
</evidence>
<dbReference type="SUPFAM" id="SSF53850">
    <property type="entry name" value="Periplasmic binding protein-like II"/>
    <property type="match status" value="1"/>
</dbReference>
<dbReference type="PROSITE" id="PS50931">
    <property type="entry name" value="HTH_LYSR"/>
    <property type="match status" value="1"/>
</dbReference>
<dbReference type="InterPro" id="IPR005119">
    <property type="entry name" value="LysR_subst-bd"/>
</dbReference>
<reference evidence="6" key="1">
    <citation type="submission" date="2024-06" db="EMBL/GenBank/DDBJ databases">
        <authorList>
            <person name="Coelho C."/>
            <person name="Bento M."/>
            <person name="Garcia E."/>
            <person name="Camelo A."/>
            <person name="Brandao I."/>
            <person name="Espirito Santo C."/>
            <person name="Trovao J."/>
            <person name="Verissimo A."/>
            <person name="Costa J."/>
            <person name="Tiago I."/>
        </authorList>
    </citation>
    <scope>NUCLEOTIDE SEQUENCE</scope>
    <source>
        <strain evidence="6">KWT182</strain>
    </source>
</reference>
<dbReference type="InterPro" id="IPR036390">
    <property type="entry name" value="WH_DNA-bd_sf"/>
</dbReference>
<protein>
    <submittedName>
        <fullName evidence="6">LysR family transcriptional regulator</fullName>
    </submittedName>
</protein>
<keyword evidence="2" id="KW-0805">Transcription regulation</keyword>
<keyword evidence="3" id="KW-0238">DNA-binding</keyword>
<dbReference type="PRINTS" id="PR00039">
    <property type="entry name" value="HTHLYSR"/>
</dbReference>
<dbReference type="GO" id="GO:0032993">
    <property type="term" value="C:protein-DNA complex"/>
    <property type="evidence" value="ECO:0007669"/>
    <property type="project" value="TreeGrafter"/>
</dbReference>
<name>A0AAU7Q862_9GAMM</name>
<dbReference type="Gene3D" id="3.40.190.10">
    <property type="entry name" value="Periplasmic binding protein-like II"/>
    <property type="match status" value="2"/>
</dbReference>
<dbReference type="GO" id="GO:0003677">
    <property type="term" value="F:DNA binding"/>
    <property type="evidence" value="ECO:0007669"/>
    <property type="project" value="UniProtKB-KW"/>
</dbReference>
<proteinExistence type="inferred from homology"/>
<dbReference type="PANTHER" id="PTHR30346">
    <property type="entry name" value="TRANSCRIPTIONAL DUAL REGULATOR HCAR-RELATED"/>
    <property type="match status" value="1"/>
</dbReference>
<feature type="domain" description="HTH lysR-type" evidence="5">
    <location>
        <begin position="1"/>
        <end position="53"/>
    </location>
</feature>
<dbReference type="CDD" id="cd08414">
    <property type="entry name" value="PBP2_LTTR_aromatics_like"/>
    <property type="match status" value="1"/>
</dbReference>
<evidence type="ECO:0000256" key="2">
    <source>
        <dbReference type="ARBA" id="ARBA00023015"/>
    </source>
</evidence>
<dbReference type="Pfam" id="PF03466">
    <property type="entry name" value="LysR_substrate"/>
    <property type="match status" value="1"/>
</dbReference>
<dbReference type="GO" id="GO:0003700">
    <property type="term" value="F:DNA-binding transcription factor activity"/>
    <property type="evidence" value="ECO:0007669"/>
    <property type="project" value="InterPro"/>
</dbReference>
<evidence type="ECO:0000256" key="1">
    <source>
        <dbReference type="ARBA" id="ARBA00009437"/>
    </source>
</evidence>
<gene>
    <name evidence="6" type="ORF">ABK905_20290</name>
</gene>
<evidence type="ECO:0000256" key="3">
    <source>
        <dbReference type="ARBA" id="ARBA00023125"/>
    </source>
</evidence>